<evidence type="ECO:0000259" key="2">
    <source>
        <dbReference type="Pfam" id="PF20151"/>
    </source>
</evidence>
<dbReference type="OrthoDB" id="3349377at2759"/>
<sequence>MALANLIFNGLHDIQATRFSQLASSAIIIFDHIITLDAEVELIWMSPWSMGKGLFVINRYYTLISVIINNYALFSPSLTDSVRLRFFRWQGWTGLIACMIAEVILQMRLYALYFLNKKVLALMVATFIVSSASSAVIMGSVLNGITAVSHPIPGITFCTPIGVPDYFFAFWIPIIGFESLLCGLALYRGFQTFRASGSLFQSGRHLVAILIRDSVLYFLVMFATYLTNMLVWISASPNLLEVPIAFSVALACCLGNRMILNVREVNREIEHTKEREKEYRDTGSGVTVESIKHQTRQTRSSVFGPSEQLTDIEMAQLRSMRADQSYTGFIVL</sequence>
<accession>A0A8H6Y1F7</accession>
<evidence type="ECO:0000313" key="4">
    <source>
        <dbReference type="Proteomes" id="UP000620124"/>
    </source>
</evidence>
<organism evidence="3 4">
    <name type="scientific">Mycena venus</name>
    <dbReference type="NCBI Taxonomy" id="2733690"/>
    <lineage>
        <taxon>Eukaryota</taxon>
        <taxon>Fungi</taxon>
        <taxon>Dikarya</taxon>
        <taxon>Basidiomycota</taxon>
        <taxon>Agaricomycotina</taxon>
        <taxon>Agaricomycetes</taxon>
        <taxon>Agaricomycetidae</taxon>
        <taxon>Agaricales</taxon>
        <taxon>Marasmiineae</taxon>
        <taxon>Mycenaceae</taxon>
        <taxon>Mycena</taxon>
    </lineage>
</organism>
<dbReference type="EMBL" id="JACAZI010000010">
    <property type="protein sequence ID" value="KAF7350209.1"/>
    <property type="molecule type" value="Genomic_DNA"/>
</dbReference>
<dbReference type="AlphaFoldDB" id="A0A8H6Y1F7"/>
<keyword evidence="4" id="KW-1185">Reference proteome</keyword>
<reference evidence="3" key="1">
    <citation type="submission" date="2020-05" db="EMBL/GenBank/DDBJ databases">
        <title>Mycena genomes resolve the evolution of fungal bioluminescence.</title>
        <authorList>
            <person name="Tsai I.J."/>
        </authorList>
    </citation>
    <scope>NUCLEOTIDE SEQUENCE</scope>
    <source>
        <strain evidence="3">CCC161011</strain>
    </source>
</reference>
<name>A0A8H6Y1F7_9AGAR</name>
<keyword evidence="1" id="KW-0472">Membrane</keyword>
<keyword evidence="1" id="KW-1133">Transmembrane helix</keyword>
<feature type="transmembrane region" description="Helical" evidence="1">
    <location>
        <begin position="119"/>
        <end position="146"/>
    </location>
</feature>
<gene>
    <name evidence="3" type="ORF">MVEN_01324000</name>
</gene>
<dbReference type="Proteomes" id="UP000620124">
    <property type="component" value="Unassembled WGS sequence"/>
</dbReference>
<proteinExistence type="predicted"/>
<feature type="domain" description="DUF6533" evidence="2">
    <location>
        <begin position="20"/>
        <end position="64"/>
    </location>
</feature>
<feature type="transmembrane region" description="Helical" evidence="1">
    <location>
        <begin position="166"/>
        <end position="187"/>
    </location>
</feature>
<dbReference type="Pfam" id="PF20151">
    <property type="entry name" value="DUF6533"/>
    <property type="match status" value="1"/>
</dbReference>
<feature type="transmembrane region" description="Helical" evidence="1">
    <location>
        <begin position="54"/>
        <end position="74"/>
    </location>
</feature>
<protein>
    <recommendedName>
        <fullName evidence="2">DUF6533 domain-containing protein</fullName>
    </recommendedName>
</protein>
<evidence type="ECO:0000256" key="1">
    <source>
        <dbReference type="SAM" id="Phobius"/>
    </source>
</evidence>
<feature type="transmembrane region" description="Helical" evidence="1">
    <location>
        <begin position="214"/>
        <end position="233"/>
    </location>
</feature>
<keyword evidence="1" id="KW-0812">Transmembrane</keyword>
<dbReference type="InterPro" id="IPR045340">
    <property type="entry name" value="DUF6533"/>
</dbReference>
<comment type="caution">
    <text evidence="3">The sequence shown here is derived from an EMBL/GenBank/DDBJ whole genome shotgun (WGS) entry which is preliminary data.</text>
</comment>
<feature type="transmembrane region" description="Helical" evidence="1">
    <location>
        <begin position="86"/>
        <end position="107"/>
    </location>
</feature>
<evidence type="ECO:0000313" key="3">
    <source>
        <dbReference type="EMBL" id="KAF7350209.1"/>
    </source>
</evidence>